<evidence type="ECO:0000256" key="8">
    <source>
        <dbReference type="ARBA" id="ARBA00023235"/>
    </source>
</evidence>
<dbReference type="InterPro" id="IPR049023">
    <property type="entry name" value="AMG1_II"/>
</dbReference>
<dbReference type="InterPro" id="IPR016657">
    <property type="entry name" value="PAGM"/>
</dbReference>
<evidence type="ECO:0000259" key="15">
    <source>
        <dbReference type="Pfam" id="PF00408"/>
    </source>
</evidence>
<feature type="domain" description="Alpha-D-phosphohexomutase C-terminal" evidence="15">
    <location>
        <begin position="481"/>
        <end position="535"/>
    </location>
</feature>
<evidence type="ECO:0000256" key="13">
    <source>
        <dbReference type="PIRSR" id="PIRSR016408-2"/>
    </source>
</evidence>
<dbReference type="InterPro" id="IPR016055">
    <property type="entry name" value="A-D-PHexomutase_a/b/a-I/II/III"/>
</dbReference>
<evidence type="ECO:0000259" key="16">
    <source>
        <dbReference type="Pfam" id="PF02878"/>
    </source>
</evidence>
<feature type="binding site" evidence="14">
    <location>
        <position position="284"/>
    </location>
    <ligand>
        <name>Mg(2+)</name>
        <dbReference type="ChEBI" id="CHEBI:18420"/>
    </ligand>
</feature>
<keyword evidence="8 11" id="KW-0413">Isomerase</keyword>
<dbReference type="Pfam" id="PF02878">
    <property type="entry name" value="PGM_PMM_I"/>
    <property type="match status" value="2"/>
</dbReference>
<keyword evidence="7 11" id="KW-0460">Magnesium</keyword>
<dbReference type="GO" id="GO:0000287">
    <property type="term" value="F:magnesium ion binding"/>
    <property type="evidence" value="ECO:0007669"/>
    <property type="project" value="InterPro"/>
</dbReference>
<feature type="active site" description="Phosphoserine intermediate" evidence="12">
    <location>
        <position position="66"/>
    </location>
</feature>
<evidence type="ECO:0000256" key="5">
    <source>
        <dbReference type="ARBA" id="ARBA00022553"/>
    </source>
</evidence>
<evidence type="ECO:0000256" key="12">
    <source>
        <dbReference type="PIRSR" id="PIRSR016408-1"/>
    </source>
</evidence>
<feature type="domain" description="Phosphoacetylglucosamine mutase AMG1" evidence="17">
    <location>
        <begin position="309"/>
        <end position="445"/>
    </location>
</feature>
<evidence type="ECO:0000259" key="17">
    <source>
        <dbReference type="Pfam" id="PF21404"/>
    </source>
</evidence>
<evidence type="ECO:0000256" key="4">
    <source>
        <dbReference type="ARBA" id="ARBA00012731"/>
    </source>
</evidence>
<dbReference type="EMBL" id="CP119892">
    <property type="protein sequence ID" value="WFD25680.1"/>
    <property type="molecule type" value="Genomic_DNA"/>
</dbReference>
<dbReference type="CDD" id="cd03086">
    <property type="entry name" value="PGM3"/>
    <property type="match status" value="1"/>
</dbReference>
<protein>
    <recommendedName>
        <fullName evidence="4 11">Phosphoacetylglucosamine mutase</fullName>
        <shortName evidence="11">PAGM</shortName>
        <ecNumber evidence="4 11">5.4.2.3</ecNumber>
    </recommendedName>
    <alternativeName>
        <fullName evidence="10 11">Acetylglucosamine phosphomutase</fullName>
    </alternativeName>
    <alternativeName>
        <fullName evidence="9 11">N-acetylglucosamine-phosphate mutase</fullName>
    </alternativeName>
</protein>
<sequence length="541" mass="58133">MYLPEHDLVDASSAYPKPDRKLVYGTAGFRMQADLLPSTCFRMGLVAVLRSLSLDGATVGLMVTASHNPETDNGIKMVDSLGQMLSSEWEPLCTAVANAEIATDMVAELRRIVERFNLDLTEPANVVYAWDTRPSSPALVEAIRAGLAALGAHSTEGGLLTTPQLHYLVLALNTRARPSPYGAPNERGYYEKLANAYVTVAGDRVAPKLVVDCANGVGARALQGLLDALPPHTLDITMLRTAMGARGQLNHGCGADFVKSQQRLPEGYADEPAVQPNTLLCSFDGDADRIVFYYLSGPPSDPASFHLLDGDKIASLASDYLSELVKKTGVSLQLGCVQTAYANGASTAYLQAKVPITCTKTGVKHLHHAAEQYDVGVYFEANGHGTVLFSPHAGIQMDIAAKHATGEEAEALHELRALSIMINQTVGDALSDMLLVLVILAARQWDARAWDACYTDLPNRLAKVSVRDRTVFQTTDAERRLTAPPGVQAQIDALVRNVPSGRSFVRPSGTEDCVRVYAEAATTEAVERLVREVSDLVSSSA</sequence>
<evidence type="ECO:0000259" key="18">
    <source>
        <dbReference type="Pfam" id="PF21405"/>
    </source>
</evidence>
<evidence type="ECO:0000256" key="6">
    <source>
        <dbReference type="ARBA" id="ARBA00022723"/>
    </source>
</evidence>
<proteinExistence type="inferred from homology"/>
<dbReference type="InterPro" id="IPR049022">
    <property type="entry name" value="AMG1_III"/>
</dbReference>
<evidence type="ECO:0000256" key="3">
    <source>
        <dbReference type="ARBA" id="ARBA00010231"/>
    </source>
</evidence>
<dbReference type="InterPro" id="IPR005844">
    <property type="entry name" value="A-D-PHexomutase_a/b/a-I"/>
</dbReference>
<dbReference type="SUPFAM" id="SSF53738">
    <property type="entry name" value="Phosphoglucomutase, first 3 domains"/>
    <property type="match status" value="3"/>
</dbReference>
<dbReference type="PIRSF" id="PIRSF016408">
    <property type="entry name" value="PAGM"/>
    <property type="match status" value="1"/>
</dbReference>
<keyword evidence="20" id="KW-1185">Reference proteome</keyword>
<keyword evidence="5" id="KW-0597">Phosphoprotein</keyword>
<feature type="binding site" evidence="13">
    <location>
        <begin position="380"/>
        <end position="382"/>
    </location>
    <ligand>
        <name>substrate</name>
    </ligand>
</feature>
<gene>
    <name evidence="19" type="ORF">MNAN1_000644</name>
</gene>
<dbReference type="Pfam" id="PF21405">
    <property type="entry name" value="AMG1_II"/>
    <property type="match status" value="1"/>
</dbReference>
<comment type="cofactor">
    <cofactor evidence="11 14">
        <name>Mg(2+)</name>
        <dbReference type="ChEBI" id="CHEBI:18420"/>
    </cofactor>
    <text evidence="11 14">Binds 1 Mg(2+) ion per subunit.</text>
</comment>
<dbReference type="PANTHER" id="PTHR45955">
    <property type="entry name" value="PHOSPHOACETYLGLUCOSAMINE MUTASE"/>
    <property type="match status" value="1"/>
</dbReference>
<evidence type="ECO:0000256" key="1">
    <source>
        <dbReference type="ARBA" id="ARBA00000558"/>
    </source>
</evidence>
<dbReference type="AlphaFoldDB" id="A0AAF0EH66"/>
<dbReference type="InterPro" id="IPR005843">
    <property type="entry name" value="A-D-PHexomutase_C"/>
</dbReference>
<dbReference type="FunFam" id="3.40.120.10:FF:000038">
    <property type="entry name" value="Phosphoacetylglucosamine mutase"/>
    <property type="match status" value="1"/>
</dbReference>
<feature type="binding site" description="via phosphate group" evidence="14">
    <location>
        <position position="66"/>
    </location>
    <ligand>
        <name>Mg(2+)</name>
        <dbReference type="ChEBI" id="CHEBI:18420"/>
    </ligand>
</feature>
<feature type="domain" description="Alpha-D-phosphohexomutase alpha/beta/alpha" evidence="16">
    <location>
        <begin position="56"/>
        <end position="90"/>
    </location>
</feature>
<organism evidence="19 20">
    <name type="scientific">Malassezia nana</name>
    <dbReference type="NCBI Taxonomy" id="180528"/>
    <lineage>
        <taxon>Eukaryota</taxon>
        <taxon>Fungi</taxon>
        <taxon>Dikarya</taxon>
        <taxon>Basidiomycota</taxon>
        <taxon>Ustilaginomycotina</taxon>
        <taxon>Malasseziomycetes</taxon>
        <taxon>Malasseziales</taxon>
        <taxon>Malasseziaceae</taxon>
        <taxon>Malassezia</taxon>
    </lineage>
</organism>
<comment type="pathway">
    <text evidence="2 11">Nucleotide-sugar biosynthesis; UDP-N-acetyl-alpha-D-glucosamine biosynthesis; N-acetyl-alpha-D-glucosamine 1-phosphate from alpha-D-glucosamine 6-phosphate (route I): step 2/2.</text>
</comment>
<keyword evidence="6 11" id="KW-0479">Metal-binding</keyword>
<reference evidence="19" key="1">
    <citation type="submission" date="2023-03" db="EMBL/GenBank/DDBJ databases">
        <title>Mating type loci evolution in Malassezia.</title>
        <authorList>
            <person name="Coelho M.A."/>
        </authorList>
    </citation>
    <scope>NUCLEOTIDE SEQUENCE</scope>
    <source>
        <strain evidence="19">CBS 9557</strain>
    </source>
</reference>
<accession>A0AAF0EH66</accession>
<feature type="domain" description="Phosphoacetylglucosamine mutase AMG1" evidence="18">
    <location>
        <begin position="205"/>
        <end position="291"/>
    </location>
</feature>
<dbReference type="SUPFAM" id="SSF55957">
    <property type="entry name" value="Phosphoglucomutase, C-terminal domain"/>
    <property type="match status" value="1"/>
</dbReference>
<evidence type="ECO:0000256" key="14">
    <source>
        <dbReference type="PIRSR" id="PIRSR016408-3"/>
    </source>
</evidence>
<evidence type="ECO:0000313" key="19">
    <source>
        <dbReference type="EMBL" id="WFD25680.1"/>
    </source>
</evidence>
<dbReference type="GO" id="GO:0005975">
    <property type="term" value="P:carbohydrate metabolic process"/>
    <property type="evidence" value="ECO:0007669"/>
    <property type="project" value="InterPro"/>
</dbReference>
<dbReference type="InterPro" id="IPR016066">
    <property type="entry name" value="A-D-PHexomutase_CS"/>
</dbReference>
<dbReference type="GO" id="GO:0004610">
    <property type="term" value="F:phosphoacetylglucosamine mutase activity"/>
    <property type="evidence" value="ECO:0007669"/>
    <property type="project" value="UniProtKB-UniRule"/>
</dbReference>
<feature type="binding site" evidence="13">
    <location>
        <begin position="506"/>
        <end position="510"/>
    </location>
    <ligand>
        <name>substrate</name>
    </ligand>
</feature>
<dbReference type="Pfam" id="PF21404">
    <property type="entry name" value="AMG1_III"/>
    <property type="match status" value="1"/>
</dbReference>
<evidence type="ECO:0000256" key="7">
    <source>
        <dbReference type="ARBA" id="ARBA00022842"/>
    </source>
</evidence>
<evidence type="ECO:0000256" key="9">
    <source>
        <dbReference type="ARBA" id="ARBA00031926"/>
    </source>
</evidence>
<dbReference type="Proteomes" id="UP001213623">
    <property type="component" value="Chromosome 1"/>
</dbReference>
<dbReference type="Gene3D" id="3.40.120.10">
    <property type="entry name" value="Alpha-D-Glucose-1,6-Bisphosphate, subunit A, domain 3"/>
    <property type="match status" value="2"/>
</dbReference>
<evidence type="ECO:0000256" key="2">
    <source>
        <dbReference type="ARBA" id="ARBA00004865"/>
    </source>
</evidence>
<dbReference type="PROSITE" id="PS00710">
    <property type="entry name" value="PGM_PMM"/>
    <property type="match status" value="1"/>
</dbReference>
<feature type="binding site" evidence="14">
    <location>
        <position position="286"/>
    </location>
    <ligand>
        <name>Mg(2+)</name>
        <dbReference type="ChEBI" id="CHEBI:18420"/>
    </ligand>
</feature>
<comment type="function">
    <text evidence="11">Catalyzes the conversion of GlcNAc-6-P into GlcNAc-1-P during the synthesis of uridine diphosphate/UDP-GlcNAc, which is a biosynthetic precursor of chitin and also supplies the amino sugars for N-linked oligosaccharides of glycoproteins.</text>
</comment>
<name>A0AAF0EH66_9BASI</name>
<feature type="domain" description="Alpha-D-phosphohexomutase alpha/beta/alpha" evidence="16">
    <location>
        <begin position="121"/>
        <end position="174"/>
    </location>
</feature>
<evidence type="ECO:0000256" key="10">
    <source>
        <dbReference type="ARBA" id="ARBA00032065"/>
    </source>
</evidence>
<dbReference type="PANTHER" id="PTHR45955:SF1">
    <property type="entry name" value="PHOSPHOACETYLGLUCOSAMINE MUTASE"/>
    <property type="match status" value="1"/>
</dbReference>
<comment type="similarity">
    <text evidence="3 11">Belongs to the phosphohexose mutase family.</text>
</comment>
<feature type="binding site" evidence="14">
    <location>
        <position position="288"/>
    </location>
    <ligand>
        <name>Mg(2+)</name>
        <dbReference type="ChEBI" id="CHEBI:18420"/>
    </ligand>
</feature>
<evidence type="ECO:0000313" key="20">
    <source>
        <dbReference type="Proteomes" id="UP001213623"/>
    </source>
</evidence>
<comment type="catalytic activity">
    <reaction evidence="1 11">
        <text>N-acetyl-alpha-D-glucosamine 1-phosphate = N-acetyl-D-glucosamine 6-phosphate</text>
        <dbReference type="Rhea" id="RHEA:23804"/>
        <dbReference type="ChEBI" id="CHEBI:57513"/>
        <dbReference type="ChEBI" id="CHEBI:57776"/>
        <dbReference type="EC" id="5.4.2.3"/>
    </reaction>
</comment>
<dbReference type="Gene3D" id="3.30.310.50">
    <property type="entry name" value="Alpha-D-phosphohexomutase, C-terminal domain"/>
    <property type="match status" value="1"/>
</dbReference>
<dbReference type="FunFam" id="3.30.310.50:FF:000003">
    <property type="entry name" value="Phosphoacetylglucosamine mutase"/>
    <property type="match status" value="1"/>
</dbReference>
<feature type="binding site" evidence="13">
    <location>
        <position position="515"/>
    </location>
    <ligand>
        <name>substrate</name>
    </ligand>
</feature>
<dbReference type="InterPro" id="IPR036900">
    <property type="entry name" value="A-D-PHexomutase_C_sf"/>
</dbReference>
<evidence type="ECO:0000256" key="11">
    <source>
        <dbReference type="PIRNR" id="PIRNR016408"/>
    </source>
</evidence>
<dbReference type="Pfam" id="PF00408">
    <property type="entry name" value="PGM_PMM_IV"/>
    <property type="match status" value="1"/>
</dbReference>
<dbReference type="EC" id="5.4.2.3" evidence="4 11"/>
<dbReference type="GO" id="GO:0006048">
    <property type="term" value="P:UDP-N-acetylglucosamine biosynthetic process"/>
    <property type="evidence" value="ECO:0007669"/>
    <property type="project" value="UniProtKB-UniRule"/>
</dbReference>